<sequence>MVEILSTDAARLLASLGMLGLSRGAFQQAETVFKALSLARPDQEIGPLGEGLTLLAKGETRRAIARLRQAPPTESANLFLAMAYGQIGERDEAQDILENLLTADNPAVRQLAGQMLTEGSGMSA</sequence>
<protein>
    <recommendedName>
        <fullName evidence="3">Tetratricopeptide repeat protein</fullName>
    </recommendedName>
</protein>
<reference evidence="1" key="2">
    <citation type="submission" date="2023-07" db="EMBL/GenBank/DDBJ databases">
        <authorList>
            <person name="Shen H."/>
        </authorList>
    </citation>
    <scope>NUCLEOTIDE SEQUENCE</scope>
    <source>
        <strain evidence="1">TNR-22</strain>
    </source>
</reference>
<evidence type="ECO:0008006" key="3">
    <source>
        <dbReference type="Google" id="ProtNLM"/>
    </source>
</evidence>
<name>A0ABT8YRW7_9HYPH</name>
<proteinExistence type="predicted"/>
<dbReference type="RefSeq" id="WP_304378406.1">
    <property type="nucleotide sequence ID" value="NZ_JAUOZU010000018.1"/>
</dbReference>
<reference evidence="1" key="1">
    <citation type="journal article" date="2015" name="Int. J. Syst. Evol. Microbiol.">
        <title>Rhizobium alvei sp. nov., isolated from a freshwater river.</title>
        <authorList>
            <person name="Sheu S.Y."/>
            <person name="Huang H.W."/>
            <person name="Young C.C."/>
            <person name="Chen W.M."/>
        </authorList>
    </citation>
    <scope>NUCLEOTIDE SEQUENCE</scope>
    <source>
        <strain evidence="1">TNR-22</strain>
    </source>
</reference>
<dbReference type="SUPFAM" id="SSF48452">
    <property type="entry name" value="TPR-like"/>
    <property type="match status" value="1"/>
</dbReference>
<keyword evidence="2" id="KW-1185">Reference proteome</keyword>
<dbReference type="Gene3D" id="1.25.40.10">
    <property type="entry name" value="Tetratricopeptide repeat domain"/>
    <property type="match status" value="1"/>
</dbReference>
<dbReference type="Proteomes" id="UP001174932">
    <property type="component" value="Unassembled WGS sequence"/>
</dbReference>
<dbReference type="InterPro" id="IPR019734">
    <property type="entry name" value="TPR_rpt"/>
</dbReference>
<dbReference type="EMBL" id="JAUOZU010000018">
    <property type="protein sequence ID" value="MDO6966478.1"/>
    <property type="molecule type" value="Genomic_DNA"/>
</dbReference>
<dbReference type="InterPro" id="IPR011990">
    <property type="entry name" value="TPR-like_helical_dom_sf"/>
</dbReference>
<evidence type="ECO:0000313" key="1">
    <source>
        <dbReference type="EMBL" id="MDO6966478.1"/>
    </source>
</evidence>
<evidence type="ECO:0000313" key="2">
    <source>
        <dbReference type="Proteomes" id="UP001174932"/>
    </source>
</evidence>
<accession>A0ABT8YRW7</accession>
<comment type="caution">
    <text evidence="1">The sequence shown here is derived from an EMBL/GenBank/DDBJ whole genome shotgun (WGS) entry which is preliminary data.</text>
</comment>
<organism evidence="1 2">
    <name type="scientific">Rhizobium alvei</name>
    <dbReference type="NCBI Taxonomy" id="1132659"/>
    <lineage>
        <taxon>Bacteria</taxon>
        <taxon>Pseudomonadati</taxon>
        <taxon>Pseudomonadota</taxon>
        <taxon>Alphaproteobacteria</taxon>
        <taxon>Hyphomicrobiales</taxon>
        <taxon>Rhizobiaceae</taxon>
        <taxon>Rhizobium/Agrobacterium group</taxon>
        <taxon>Rhizobium</taxon>
    </lineage>
</organism>
<gene>
    <name evidence="1" type="ORF">Q4481_21195</name>
</gene>
<dbReference type="Pfam" id="PF13176">
    <property type="entry name" value="TPR_7"/>
    <property type="match status" value="1"/>
</dbReference>